<dbReference type="Gene3D" id="4.10.240.10">
    <property type="entry name" value="Zn(2)-C6 fungal-type DNA-binding domain"/>
    <property type="match status" value="1"/>
</dbReference>
<evidence type="ECO:0000313" key="6">
    <source>
        <dbReference type="EMBL" id="KAL2870951.1"/>
    </source>
</evidence>
<keyword evidence="1" id="KW-0805">Transcription regulation</keyword>
<proteinExistence type="predicted"/>
<evidence type="ECO:0000256" key="4">
    <source>
        <dbReference type="ARBA" id="ARBA00023242"/>
    </source>
</evidence>
<reference evidence="6 7" key="1">
    <citation type="submission" date="2024-07" db="EMBL/GenBank/DDBJ databases">
        <title>Section-level genome sequencing and comparative genomics of Aspergillus sections Usti and Cavernicolus.</title>
        <authorList>
            <consortium name="Lawrence Berkeley National Laboratory"/>
            <person name="Nybo J.L."/>
            <person name="Vesth T.C."/>
            <person name="Theobald S."/>
            <person name="Frisvad J.C."/>
            <person name="Larsen T.O."/>
            <person name="Kjaerboelling I."/>
            <person name="Rothschild-Mancinelli K."/>
            <person name="Lyhne E.K."/>
            <person name="Kogle M.E."/>
            <person name="Barry K."/>
            <person name="Clum A."/>
            <person name="Na H."/>
            <person name="Ledsgaard L."/>
            <person name="Lin J."/>
            <person name="Lipzen A."/>
            <person name="Kuo A."/>
            <person name="Riley R."/>
            <person name="Mondo S."/>
            <person name="Labutti K."/>
            <person name="Haridas S."/>
            <person name="Pangalinan J."/>
            <person name="Salamov A.A."/>
            <person name="Simmons B.A."/>
            <person name="Magnuson J.K."/>
            <person name="Chen J."/>
            <person name="Drula E."/>
            <person name="Henrissat B."/>
            <person name="Wiebenga A."/>
            <person name="Lubbers R.J."/>
            <person name="Gomes A.C."/>
            <person name="Macurrencykelacurrency M.R."/>
            <person name="Stajich J."/>
            <person name="Grigoriev I.V."/>
            <person name="Mortensen U.H."/>
            <person name="De Vries R.P."/>
            <person name="Baker S.E."/>
            <person name="Andersen M.R."/>
        </authorList>
    </citation>
    <scope>NUCLEOTIDE SEQUENCE [LARGE SCALE GENOMIC DNA]</scope>
    <source>
        <strain evidence="6 7">CBS 449.75</strain>
    </source>
</reference>
<gene>
    <name evidence="6" type="ORF">BJX67DRAFT_211437</name>
</gene>
<dbReference type="GeneID" id="98140670"/>
<keyword evidence="3" id="KW-0804">Transcription</keyword>
<evidence type="ECO:0000256" key="3">
    <source>
        <dbReference type="ARBA" id="ARBA00023163"/>
    </source>
</evidence>
<dbReference type="EMBL" id="JBFXLQ010000004">
    <property type="protein sequence ID" value="KAL2870951.1"/>
    <property type="molecule type" value="Genomic_DNA"/>
</dbReference>
<accession>A0ABR4M2B8</accession>
<dbReference type="InterPro" id="IPR053187">
    <property type="entry name" value="Notoamide_regulator"/>
</dbReference>
<dbReference type="PANTHER" id="PTHR47256:SF1">
    <property type="entry name" value="ZN(II)2CYS6 TRANSCRIPTION FACTOR (EUROFUNG)"/>
    <property type="match status" value="1"/>
</dbReference>
<evidence type="ECO:0008006" key="8">
    <source>
        <dbReference type="Google" id="ProtNLM"/>
    </source>
</evidence>
<dbReference type="InterPro" id="IPR036864">
    <property type="entry name" value="Zn2-C6_fun-type_DNA-bd_sf"/>
</dbReference>
<name>A0ABR4M2B8_9EURO</name>
<dbReference type="Proteomes" id="UP001610432">
    <property type="component" value="Unassembled WGS sequence"/>
</dbReference>
<keyword evidence="4" id="KW-0539">Nucleus</keyword>
<evidence type="ECO:0000313" key="7">
    <source>
        <dbReference type="Proteomes" id="UP001610432"/>
    </source>
</evidence>
<keyword evidence="7" id="KW-1185">Reference proteome</keyword>
<comment type="caution">
    <text evidence="6">The sequence shown here is derived from an EMBL/GenBank/DDBJ whole genome shotgun (WGS) entry which is preliminary data.</text>
</comment>
<dbReference type="RefSeq" id="XP_070889930.1">
    <property type="nucleotide sequence ID" value="XM_071025598.1"/>
</dbReference>
<evidence type="ECO:0000256" key="5">
    <source>
        <dbReference type="SAM" id="SignalP"/>
    </source>
</evidence>
<feature type="signal peptide" evidence="5">
    <location>
        <begin position="1"/>
        <end position="28"/>
    </location>
</feature>
<organism evidence="6 7">
    <name type="scientific">Aspergillus lucknowensis</name>
    <dbReference type="NCBI Taxonomy" id="176173"/>
    <lineage>
        <taxon>Eukaryota</taxon>
        <taxon>Fungi</taxon>
        <taxon>Dikarya</taxon>
        <taxon>Ascomycota</taxon>
        <taxon>Pezizomycotina</taxon>
        <taxon>Eurotiomycetes</taxon>
        <taxon>Eurotiomycetidae</taxon>
        <taxon>Eurotiales</taxon>
        <taxon>Aspergillaceae</taxon>
        <taxon>Aspergillus</taxon>
        <taxon>Aspergillus subgen. Nidulantes</taxon>
    </lineage>
</organism>
<sequence>MPVTHPQLHIVFAISALLANHHLLPVYGSIPCSNVSWMLQCSVDSASGPPCSECALHGRECVFDERLDKRRKVAREQTEELLRKTQEERNHARGCLEYLLNAIRYSDRADVDALIDAIRDGATDNQIPMLIAQITHLSPTSYVSDSPEWYVRPDRIADGVPDGVADGVTDNMLDGYGSQP</sequence>
<keyword evidence="2" id="KW-0238">DNA-binding</keyword>
<protein>
    <recommendedName>
        <fullName evidence="8">Zn(2)-C6 fungal-type domain-containing protein</fullName>
    </recommendedName>
</protein>
<evidence type="ECO:0000256" key="1">
    <source>
        <dbReference type="ARBA" id="ARBA00023015"/>
    </source>
</evidence>
<feature type="chain" id="PRO_5045359919" description="Zn(2)-C6 fungal-type domain-containing protein" evidence="5">
    <location>
        <begin position="29"/>
        <end position="180"/>
    </location>
</feature>
<dbReference type="PANTHER" id="PTHR47256">
    <property type="entry name" value="ZN(II)2CYS6 TRANSCRIPTION FACTOR (EUROFUNG)-RELATED"/>
    <property type="match status" value="1"/>
</dbReference>
<keyword evidence="5" id="KW-0732">Signal</keyword>
<evidence type="ECO:0000256" key="2">
    <source>
        <dbReference type="ARBA" id="ARBA00023125"/>
    </source>
</evidence>